<sequence length="175" mass="19202">MVRGQAVADYGDVWARFTPSHAMGYSFSGGGFDASGTMAQHPLYREFLIDCIVDSPVARGALLRCHLFVGGGWTRVKDQLMPERVERVGELANRDVPIPGQSRVDLALANPQLLGESSLRDPGVLERCPEELTGIDHGIFLSAHSTILRVFVVLIKKAHGCDLLGSDCGYLRRYF</sequence>
<name>A0A0W8ICZ2_9MICC</name>
<dbReference type="STRING" id="317018.AVL63_04565"/>
<accession>A0A0W8ICZ2</accession>
<proteinExistence type="predicted"/>
<dbReference type="EMBL" id="LQBM01000004">
    <property type="protein sequence ID" value="KUG57801.1"/>
    <property type="molecule type" value="Genomic_DNA"/>
</dbReference>
<organism evidence="1 2">
    <name type="scientific">Nesterenkonia jeotgali</name>
    <dbReference type="NCBI Taxonomy" id="317018"/>
    <lineage>
        <taxon>Bacteria</taxon>
        <taxon>Bacillati</taxon>
        <taxon>Actinomycetota</taxon>
        <taxon>Actinomycetes</taxon>
        <taxon>Micrococcales</taxon>
        <taxon>Micrococcaceae</taxon>
        <taxon>Nesterenkonia</taxon>
    </lineage>
</organism>
<reference evidence="2" key="1">
    <citation type="submission" date="2015-12" db="EMBL/GenBank/DDBJ databases">
        <authorList>
            <person name="Nair G.R."/>
            <person name="Kaur G."/>
            <person name="Mayilraj S."/>
        </authorList>
    </citation>
    <scope>NUCLEOTIDE SEQUENCE [LARGE SCALE GENOMIC DNA]</scope>
    <source>
        <strain evidence="2">CD08_7</strain>
    </source>
</reference>
<comment type="caution">
    <text evidence="1">The sequence shown here is derived from an EMBL/GenBank/DDBJ whole genome shotgun (WGS) entry which is preliminary data.</text>
</comment>
<evidence type="ECO:0000313" key="1">
    <source>
        <dbReference type="EMBL" id="KUG57801.1"/>
    </source>
</evidence>
<keyword evidence="2" id="KW-1185">Reference proteome</keyword>
<dbReference type="AlphaFoldDB" id="A0A0W8ICZ2"/>
<dbReference type="Proteomes" id="UP000054023">
    <property type="component" value="Unassembled WGS sequence"/>
</dbReference>
<protein>
    <submittedName>
        <fullName evidence="1">Uncharacterized protein</fullName>
    </submittedName>
</protein>
<gene>
    <name evidence="1" type="ORF">AVL63_04565</name>
</gene>
<evidence type="ECO:0000313" key="2">
    <source>
        <dbReference type="Proteomes" id="UP000054023"/>
    </source>
</evidence>